<proteinExistence type="predicted"/>
<dbReference type="RefSeq" id="WP_005735478.1">
    <property type="nucleotide sequence ID" value="NZ_AP025519.1"/>
</dbReference>
<reference evidence="1 2" key="1">
    <citation type="journal article" date="2018" name="Front. Microbiol.">
        <title>Genetic and Phylogenetic Characteristics of Pasteurella multocida Isolates From Different Host Species.</title>
        <authorList>
            <person name="Peng Z."/>
            <person name="Liang W."/>
            <person name="Wang F."/>
            <person name="Xu Z."/>
            <person name="Xie Z."/>
            <person name="Lian Z."/>
            <person name="Hua L."/>
            <person name="Zhou R."/>
            <person name="Chen H."/>
            <person name="Wu B."/>
        </authorList>
    </citation>
    <scope>NUCLEOTIDE SEQUENCE [LARGE SCALE GENOMIC DNA]</scope>
    <source>
        <strain evidence="1 2">HNA06</strain>
    </source>
</reference>
<comment type="caution">
    <text evidence="1">The sequence shown here is derived from an EMBL/GenBank/DDBJ whole genome shotgun (WGS) entry which is preliminary data.</text>
</comment>
<gene>
    <name evidence="1" type="ORF">C2800_08460</name>
</gene>
<accession>A0A1D7R592</accession>
<evidence type="ECO:0000313" key="1">
    <source>
        <dbReference type="EMBL" id="NNI79448.1"/>
    </source>
</evidence>
<organism evidence="1 2">
    <name type="scientific">Pasteurella multocida</name>
    <dbReference type="NCBI Taxonomy" id="747"/>
    <lineage>
        <taxon>Bacteria</taxon>
        <taxon>Pseudomonadati</taxon>
        <taxon>Pseudomonadota</taxon>
        <taxon>Gammaproteobacteria</taxon>
        <taxon>Pasteurellales</taxon>
        <taxon>Pasteurellaceae</taxon>
        <taxon>Pasteurella</taxon>
    </lineage>
</organism>
<evidence type="ECO:0000313" key="2">
    <source>
        <dbReference type="Proteomes" id="UP000540079"/>
    </source>
</evidence>
<dbReference type="KEGG" id="pmul:DR93_319"/>
<dbReference type="GeneID" id="77206962"/>
<dbReference type="Proteomes" id="UP000540079">
    <property type="component" value="Unassembled WGS sequence"/>
</dbReference>
<dbReference type="Pfam" id="PF17336">
    <property type="entry name" value="DUF5368"/>
    <property type="match status" value="1"/>
</dbReference>
<name>A0A1D7R592_PASMD</name>
<dbReference type="InterPro" id="IPR035308">
    <property type="entry name" value="DUF5368"/>
</dbReference>
<sequence>MKEFQFDTLWAVMQIMLGAFFWPALIVIILTITAFCYLLVKEKGLVACRLKGSSLVGLLGGILALYLLFSISQASISDIGGPIDLILVVLAYFGGFLASTMLLYSIMGFVKPRSCACQKN</sequence>
<protein>
    <submittedName>
        <fullName evidence="1">Uncharacterized protein</fullName>
    </submittedName>
</protein>
<dbReference type="EMBL" id="PPVL01000007">
    <property type="protein sequence ID" value="NNI79448.1"/>
    <property type="molecule type" value="Genomic_DNA"/>
</dbReference>
<dbReference type="AlphaFoldDB" id="A0A1D7R592"/>